<name>A0A0K2UU63_LEPSM</name>
<dbReference type="PANTHER" id="PTHR23171">
    <property type="entry name" value="GDOWN1"/>
    <property type="match status" value="1"/>
</dbReference>
<sequence>MVLGELSSDKNILSDEYKVISRVPGTVAPIGQFQHEKKNKITEKSLLREMLETLERENRILSHPKLLKSLPDGGEKIKIRIRSLKELIDQKKKKDEEEATKLMSELTISKVDVDALEWNSGISAPTFEDFDDEELESKNPFKILTEREVPQKMNKSSSFDPHTEQLSSKIDQIKSPSRFLPFSAINHSDQNIKKATSSLIPTSNPSKIRKPSELMPLPAEIKHSSVTPISLSESLRIQVQKDKELKELQIKRAAQKLMECQLENTSNKSLEISNRMNYRDKKEEHDSDDSLNESDDEFATPEGQSEDES</sequence>
<organism evidence="2">
    <name type="scientific">Lepeophtheirus salmonis</name>
    <name type="common">Salmon louse</name>
    <name type="synonym">Caligus salmonis</name>
    <dbReference type="NCBI Taxonomy" id="72036"/>
    <lineage>
        <taxon>Eukaryota</taxon>
        <taxon>Metazoa</taxon>
        <taxon>Ecdysozoa</taxon>
        <taxon>Arthropoda</taxon>
        <taxon>Crustacea</taxon>
        <taxon>Multicrustacea</taxon>
        <taxon>Hexanauplia</taxon>
        <taxon>Copepoda</taxon>
        <taxon>Siphonostomatoida</taxon>
        <taxon>Caligidae</taxon>
        <taxon>Lepeophtheirus</taxon>
    </lineage>
</organism>
<feature type="compositionally biased region" description="Acidic residues" evidence="1">
    <location>
        <begin position="286"/>
        <end position="309"/>
    </location>
</feature>
<reference evidence="2" key="1">
    <citation type="submission" date="2014-05" db="EMBL/GenBank/DDBJ databases">
        <authorList>
            <person name="Chronopoulou M."/>
        </authorList>
    </citation>
    <scope>NUCLEOTIDE SEQUENCE</scope>
    <source>
        <tissue evidence="2">Whole organism</tissue>
    </source>
</reference>
<proteinExistence type="predicted"/>
<evidence type="ECO:0000313" key="2">
    <source>
        <dbReference type="EMBL" id="CDW41595.1"/>
    </source>
</evidence>
<dbReference type="OrthoDB" id="2408655at2759"/>
<dbReference type="GO" id="GO:0035556">
    <property type="term" value="P:intracellular signal transduction"/>
    <property type="evidence" value="ECO:0007669"/>
    <property type="project" value="TreeGrafter"/>
</dbReference>
<dbReference type="InterPro" id="IPR051375">
    <property type="entry name" value="Tuftelin_GRINL1A/MYZAP/CCD68"/>
</dbReference>
<dbReference type="AlphaFoldDB" id="A0A0K2UU63"/>
<accession>A0A0K2UU63</accession>
<feature type="compositionally biased region" description="Polar residues" evidence="1">
    <location>
        <begin position="263"/>
        <end position="276"/>
    </location>
</feature>
<evidence type="ECO:0000256" key="1">
    <source>
        <dbReference type="SAM" id="MobiDB-lite"/>
    </source>
</evidence>
<dbReference type="PANTHER" id="PTHR23171:SF13">
    <property type="entry name" value="DNA-DIRECTED RNA POLYMERASE II SUBUNIT GRINL1A"/>
    <property type="match status" value="1"/>
</dbReference>
<feature type="region of interest" description="Disordered" evidence="1">
    <location>
        <begin position="263"/>
        <end position="309"/>
    </location>
</feature>
<dbReference type="EMBL" id="HACA01024234">
    <property type="protein sequence ID" value="CDW41595.1"/>
    <property type="molecule type" value="Transcribed_RNA"/>
</dbReference>
<dbReference type="OMA" id="GIHYTVY"/>
<protein>
    <submittedName>
        <fullName evidence="2">Putative LOC100747450 [Bombus impatiens]</fullName>
    </submittedName>
</protein>